<dbReference type="Proteomes" id="UP000297966">
    <property type="component" value="Unassembled WGS sequence"/>
</dbReference>
<dbReference type="EMBL" id="SPQT01000019">
    <property type="protein sequence ID" value="TFV44280.1"/>
    <property type="molecule type" value="Genomic_DNA"/>
</dbReference>
<dbReference type="Gene3D" id="1.10.1200.10">
    <property type="entry name" value="ACP-like"/>
    <property type="match status" value="1"/>
</dbReference>
<reference evidence="2 3" key="1">
    <citation type="submission" date="2019-03" db="EMBL/GenBank/DDBJ databases">
        <title>Bradyrhizobium diversity isolated from nodules of Chamaecrista fasciculata.</title>
        <authorList>
            <person name="Klepa M.S."/>
            <person name="Urquiaga M.O."/>
            <person name="Hungria M."/>
            <person name="Delamuta J.R."/>
        </authorList>
    </citation>
    <scope>NUCLEOTIDE SEQUENCE [LARGE SCALE GENOMIC DNA]</scope>
    <source>
        <strain evidence="2 3">CNPSo 3448</strain>
    </source>
</reference>
<dbReference type="AlphaFoldDB" id="A0A4Y9LL32"/>
<proteinExistence type="predicted"/>
<evidence type="ECO:0000313" key="3">
    <source>
        <dbReference type="Proteomes" id="UP000297966"/>
    </source>
</evidence>
<sequence length="85" mass="9353">MRCIMSVKSKIFSAMKQIAEEQKVTLPPLEDDLSLNETGFDSLAFAILVARLEDELGIDPFTVAEDAAFPSTLGEFVRAYENVPA</sequence>
<evidence type="ECO:0000313" key="2">
    <source>
        <dbReference type="EMBL" id="TFV44280.1"/>
    </source>
</evidence>
<evidence type="ECO:0000259" key="1">
    <source>
        <dbReference type="Pfam" id="PF00550"/>
    </source>
</evidence>
<comment type="caution">
    <text evidence="2">The sequence shown here is derived from an EMBL/GenBank/DDBJ whole genome shotgun (WGS) entry which is preliminary data.</text>
</comment>
<feature type="domain" description="Carrier" evidence="1">
    <location>
        <begin position="18"/>
        <end position="59"/>
    </location>
</feature>
<dbReference type="InterPro" id="IPR036736">
    <property type="entry name" value="ACP-like_sf"/>
</dbReference>
<dbReference type="OrthoDB" id="123083at2"/>
<dbReference type="InterPro" id="IPR009081">
    <property type="entry name" value="PP-bd_ACP"/>
</dbReference>
<dbReference type="Pfam" id="PF00550">
    <property type="entry name" value="PP-binding"/>
    <property type="match status" value="1"/>
</dbReference>
<protein>
    <submittedName>
        <fullName evidence="2">Acyl carrier protein</fullName>
    </submittedName>
</protein>
<name>A0A4Y9LL32_9BRAD</name>
<keyword evidence="3" id="KW-1185">Reference proteome</keyword>
<accession>A0A4Y9LL32</accession>
<dbReference type="SUPFAM" id="SSF47336">
    <property type="entry name" value="ACP-like"/>
    <property type="match status" value="1"/>
</dbReference>
<gene>
    <name evidence="2" type="ORF">E4K65_28730</name>
</gene>
<organism evidence="2 3">
    <name type="scientific">Bradyrhizobium niftali</name>
    <dbReference type="NCBI Taxonomy" id="2560055"/>
    <lineage>
        <taxon>Bacteria</taxon>
        <taxon>Pseudomonadati</taxon>
        <taxon>Pseudomonadota</taxon>
        <taxon>Alphaproteobacteria</taxon>
        <taxon>Hyphomicrobiales</taxon>
        <taxon>Nitrobacteraceae</taxon>
        <taxon>Bradyrhizobium</taxon>
    </lineage>
</organism>